<comment type="caution">
    <text evidence="2">The sequence shown here is derived from an EMBL/GenBank/DDBJ whole genome shotgun (WGS) entry which is preliminary data.</text>
</comment>
<proteinExistence type="predicted"/>
<keyword evidence="3" id="KW-1185">Reference proteome</keyword>
<evidence type="ECO:0000313" key="2">
    <source>
        <dbReference type="EMBL" id="RII37498.1"/>
    </source>
</evidence>
<evidence type="ECO:0000313" key="3">
    <source>
        <dbReference type="Proteomes" id="UP000265848"/>
    </source>
</evidence>
<sequence length="274" mass="29520">MGALFLLGVAIVPAAPASALEAGTANVTTTTAEAVSQRLPVQSYRADFTARVGDWFIYARKNGSDEPRCSAVREEWSQSLYLSLDQAGWSVGTDSLFRVSGTREITLNGVQYVASFDDRSGLPSFTPDAEMLQALGETGGFIGFAPGSEQRMFSLHQSGQALDMVRLCTESRGLMPDTRPEVKPALASDCPDVSAYTPAYGDFTDLTVKNLRDDPVQVYVLSQYKDTPEFLGSVLREHSLQTSIGNIYLVADLSGHCIGSPMVVTESGQVLTVQ</sequence>
<reference evidence="2 3" key="1">
    <citation type="submission" date="2018-08" db="EMBL/GenBank/DDBJ databases">
        <title>Pseudooceanicola sediminis CY03 in the family Rhodobacteracea.</title>
        <authorList>
            <person name="Zhang Y.-J."/>
        </authorList>
    </citation>
    <scope>NUCLEOTIDE SEQUENCE [LARGE SCALE GENOMIC DNA]</scope>
    <source>
        <strain evidence="2 3">CY03</strain>
    </source>
</reference>
<keyword evidence="1" id="KW-0732">Signal</keyword>
<dbReference type="Proteomes" id="UP000265848">
    <property type="component" value="Unassembled WGS sequence"/>
</dbReference>
<accession>A0A399IWD5</accession>
<dbReference type="AlphaFoldDB" id="A0A399IWD5"/>
<feature type="signal peptide" evidence="1">
    <location>
        <begin position="1"/>
        <end position="19"/>
    </location>
</feature>
<protein>
    <submittedName>
        <fullName evidence="2">Uncharacterized protein</fullName>
    </submittedName>
</protein>
<evidence type="ECO:0000256" key="1">
    <source>
        <dbReference type="SAM" id="SignalP"/>
    </source>
</evidence>
<dbReference type="EMBL" id="QWJJ01000016">
    <property type="protein sequence ID" value="RII37498.1"/>
    <property type="molecule type" value="Genomic_DNA"/>
</dbReference>
<gene>
    <name evidence="2" type="ORF">DL237_16555</name>
</gene>
<name>A0A399IWD5_9RHOB</name>
<organism evidence="2 3">
    <name type="scientific">Pseudooceanicola sediminis</name>
    <dbReference type="NCBI Taxonomy" id="2211117"/>
    <lineage>
        <taxon>Bacteria</taxon>
        <taxon>Pseudomonadati</taxon>
        <taxon>Pseudomonadota</taxon>
        <taxon>Alphaproteobacteria</taxon>
        <taxon>Rhodobacterales</taxon>
        <taxon>Paracoccaceae</taxon>
        <taxon>Pseudooceanicola</taxon>
    </lineage>
</organism>
<feature type="chain" id="PRO_5017212966" evidence="1">
    <location>
        <begin position="20"/>
        <end position="274"/>
    </location>
</feature>